<organism evidence="2 3">
    <name type="scientific">Chitinimonas taiwanensis DSM 18899</name>
    <dbReference type="NCBI Taxonomy" id="1121279"/>
    <lineage>
        <taxon>Bacteria</taxon>
        <taxon>Pseudomonadati</taxon>
        <taxon>Pseudomonadota</taxon>
        <taxon>Betaproteobacteria</taxon>
        <taxon>Neisseriales</taxon>
        <taxon>Chitinibacteraceae</taxon>
        <taxon>Chitinimonas</taxon>
    </lineage>
</organism>
<reference evidence="2 3" key="1">
    <citation type="submission" date="2016-11" db="EMBL/GenBank/DDBJ databases">
        <authorList>
            <person name="Jaros S."/>
            <person name="Januszkiewicz K."/>
            <person name="Wedrychowicz H."/>
        </authorList>
    </citation>
    <scope>NUCLEOTIDE SEQUENCE [LARGE SCALE GENOMIC DNA]</scope>
    <source>
        <strain evidence="2 3">DSM 18899</strain>
    </source>
</reference>
<dbReference type="AlphaFoldDB" id="A0A1K2HRI4"/>
<keyword evidence="3" id="KW-1185">Reference proteome</keyword>
<evidence type="ECO:0000313" key="3">
    <source>
        <dbReference type="Proteomes" id="UP000186513"/>
    </source>
</evidence>
<sequence length="172" mass="19170">MAVTMRSGRPRACPPGLAGQRGYGYAFALLAVLLLGIYLAKVGEVWSSQQRRAREAVLLQQGDEIRRAVASYVAATQEGQPRYPKSLAELVQDERGTVLRRHLRRAYRDPITGLDWAYIDAPGGGFLGVYSKSLARPLKQAGFRPPYRGFADQRTYQAWRFAAWPSSRGLGR</sequence>
<gene>
    <name evidence="2" type="ORF">SAMN02745887_03602</name>
</gene>
<proteinExistence type="predicted"/>
<accession>A0A1K2HRI4</accession>
<evidence type="ECO:0000313" key="2">
    <source>
        <dbReference type="EMBL" id="SFZ79420.1"/>
    </source>
</evidence>
<dbReference type="STRING" id="1121279.SAMN02745887_03602"/>
<name>A0A1K2HRI4_9NEIS</name>
<dbReference type="Proteomes" id="UP000186513">
    <property type="component" value="Unassembled WGS sequence"/>
</dbReference>
<protein>
    <submittedName>
        <fullName evidence="2">Type II secretory pathway, pseudopilin PulG</fullName>
    </submittedName>
</protein>
<keyword evidence="1" id="KW-0472">Membrane</keyword>
<keyword evidence="1" id="KW-1133">Transmembrane helix</keyword>
<feature type="transmembrane region" description="Helical" evidence="1">
    <location>
        <begin position="23"/>
        <end position="42"/>
    </location>
</feature>
<evidence type="ECO:0000256" key="1">
    <source>
        <dbReference type="SAM" id="Phobius"/>
    </source>
</evidence>
<keyword evidence="1" id="KW-0812">Transmembrane</keyword>
<dbReference type="EMBL" id="FPKR01000017">
    <property type="protein sequence ID" value="SFZ79420.1"/>
    <property type="molecule type" value="Genomic_DNA"/>
</dbReference>